<dbReference type="GO" id="GO:0006508">
    <property type="term" value="P:proteolysis"/>
    <property type="evidence" value="ECO:0007669"/>
    <property type="project" value="UniProtKB-KW"/>
</dbReference>
<dbReference type="InterPro" id="IPR004447">
    <property type="entry name" value="Peptidase_S41A"/>
</dbReference>
<evidence type="ECO:0000256" key="2">
    <source>
        <dbReference type="ARBA" id="ARBA00022670"/>
    </source>
</evidence>
<keyword evidence="9" id="KW-1185">Reference proteome</keyword>
<dbReference type="InParanoid" id="W0RJ71"/>
<feature type="region of interest" description="Disordered" evidence="6">
    <location>
        <begin position="352"/>
        <end position="380"/>
    </location>
</feature>
<dbReference type="Pfam" id="PF03572">
    <property type="entry name" value="Peptidase_S41"/>
    <property type="match status" value="1"/>
</dbReference>
<dbReference type="CDD" id="cd07560">
    <property type="entry name" value="Peptidase_S41_CPP"/>
    <property type="match status" value="1"/>
</dbReference>
<dbReference type="PANTHER" id="PTHR32060:SF30">
    <property type="entry name" value="CARBOXY-TERMINAL PROCESSING PROTEASE CTPA"/>
    <property type="match status" value="1"/>
</dbReference>
<dbReference type="HOGENOM" id="CLU_017295_2_1_0"/>
<evidence type="ECO:0000313" key="9">
    <source>
        <dbReference type="Proteomes" id="UP000019151"/>
    </source>
</evidence>
<protein>
    <submittedName>
        <fullName evidence="8">Carboxyl-terminal protease</fullName>
    </submittedName>
</protein>
<dbReference type="STRING" id="861299.J421_2940"/>
<evidence type="ECO:0000259" key="7">
    <source>
        <dbReference type="PROSITE" id="PS50106"/>
    </source>
</evidence>
<dbReference type="Pfam" id="PF17820">
    <property type="entry name" value="PDZ_6"/>
    <property type="match status" value="1"/>
</dbReference>
<evidence type="ECO:0000256" key="3">
    <source>
        <dbReference type="ARBA" id="ARBA00022801"/>
    </source>
</evidence>
<dbReference type="GO" id="GO:0004175">
    <property type="term" value="F:endopeptidase activity"/>
    <property type="evidence" value="ECO:0007669"/>
    <property type="project" value="TreeGrafter"/>
</dbReference>
<dbReference type="Gene3D" id="3.90.226.10">
    <property type="entry name" value="2-enoyl-CoA Hydratase, Chain A, domain 1"/>
    <property type="match status" value="1"/>
</dbReference>
<proteinExistence type="inferred from homology"/>
<dbReference type="Proteomes" id="UP000019151">
    <property type="component" value="Chromosome"/>
</dbReference>
<dbReference type="PANTHER" id="PTHR32060">
    <property type="entry name" value="TAIL-SPECIFIC PROTEASE"/>
    <property type="match status" value="1"/>
</dbReference>
<organism evidence="8 9">
    <name type="scientific">Gemmatirosa kalamazoonensis</name>
    <dbReference type="NCBI Taxonomy" id="861299"/>
    <lineage>
        <taxon>Bacteria</taxon>
        <taxon>Pseudomonadati</taxon>
        <taxon>Gemmatimonadota</taxon>
        <taxon>Gemmatimonadia</taxon>
        <taxon>Gemmatimonadales</taxon>
        <taxon>Gemmatimonadaceae</taxon>
        <taxon>Gemmatirosa</taxon>
    </lineage>
</organism>
<dbReference type="KEGG" id="gba:J421_2940"/>
<dbReference type="GO" id="GO:0008236">
    <property type="term" value="F:serine-type peptidase activity"/>
    <property type="evidence" value="ECO:0007669"/>
    <property type="project" value="UniProtKB-KW"/>
</dbReference>
<evidence type="ECO:0000256" key="6">
    <source>
        <dbReference type="SAM" id="MobiDB-lite"/>
    </source>
</evidence>
<dbReference type="InterPro" id="IPR036034">
    <property type="entry name" value="PDZ_sf"/>
</dbReference>
<gene>
    <name evidence="8" type="ORF">J421_2940</name>
</gene>
<dbReference type="SMART" id="SM00245">
    <property type="entry name" value="TSPc"/>
    <property type="match status" value="1"/>
</dbReference>
<dbReference type="SUPFAM" id="SSF52096">
    <property type="entry name" value="ClpP/crotonase"/>
    <property type="match status" value="1"/>
</dbReference>
<dbReference type="SUPFAM" id="SSF50156">
    <property type="entry name" value="PDZ domain-like"/>
    <property type="match status" value="1"/>
</dbReference>
<dbReference type="RefSeq" id="WP_104022642.1">
    <property type="nucleotide sequence ID" value="NZ_CP007128.1"/>
</dbReference>
<keyword evidence="3 5" id="KW-0378">Hydrolase</keyword>
<dbReference type="InterPro" id="IPR041489">
    <property type="entry name" value="PDZ_6"/>
</dbReference>
<keyword evidence="4 5" id="KW-0720">Serine protease</keyword>
<dbReference type="InterPro" id="IPR005151">
    <property type="entry name" value="Tail-specific_protease"/>
</dbReference>
<evidence type="ECO:0000256" key="5">
    <source>
        <dbReference type="RuleBase" id="RU004404"/>
    </source>
</evidence>
<dbReference type="SMART" id="SM00228">
    <property type="entry name" value="PDZ"/>
    <property type="match status" value="1"/>
</dbReference>
<keyword evidence="2 5" id="KW-0645">Protease</keyword>
<accession>W0RJ71</accession>
<dbReference type="GO" id="GO:0030288">
    <property type="term" value="C:outer membrane-bounded periplasmic space"/>
    <property type="evidence" value="ECO:0007669"/>
    <property type="project" value="TreeGrafter"/>
</dbReference>
<dbReference type="NCBIfam" id="TIGR00225">
    <property type="entry name" value="prc"/>
    <property type="match status" value="1"/>
</dbReference>
<dbReference type="GO" id="GO:0007165">
    <property type="term" value="P:signal transduction"/>
    <property type="evidence" value="ECO:0007669"/>
    <property type="project" value="TreeGrafter"/>
</dbReference>
<sequence>MRSRGIVVLAALSAALVTGGWLVGRGLQGQGAGASNGARLFDQVVEHVSHYYVDSIGGDSLYEKALDGMVSELGDPHSVVLTPDRLKRLAESTSGTYAGLGLRVDVRDGWLTVIDPVAGAPAERAGVRVGDRIVEIGGESTHDWTVDEASKRLRGAPHTKVSLLIERPGVEGRIPFSVERDEVHVRSVRHVALLRDSIGYLDLTVFSNASAREVEQGVDSLRALGARTVLLDLRSNPGGLLDQGVSVADLFLDPRQPIVSIRGRTPEANHVFVDSAGQRWAGLPLVVLVNEGSASASEIVAGALQDHDRALIVGTTSYGKGSAQSVFPLPNGSAVKLTTSLWYTPAGRSINKPIDATKDDDDEEVAPEKPADRKKFKTDGGRTVYGGGGITPDVAAGDTAVPPAELGFLRALGRQVGAFRDALTEYALSVKASGAVTSPDFVVTPAMRDDLWRRMAARKITMDRGAFESAQQLVTRQLTYEISRYVFGQDVEFRRRAADDPVINAALGLARGARSQRELFARAPKPSASHG</sequence>
<evidence type="ECO:0000313" key="8">
    <source>
        <dbReference type="EMBL" id="AHG90477.1"/>
    </source>
</evidence>
<dbReference type="EMBL" id="CP007128">
    <property type="protein sequence ID" value="AHG90477.1"/>
    <property type="molecule type" value="Genomic_DNA"/>
</dbReference>
<evidence type="ECO:0000256" key="1">
    <source>
        <dbReference type="ARBA" id="ARBA00009179"/>
    </source>
</evidence>
<evidence type="ECO:0000256" key="4">
    <source>
        <dbReference type="ARBA" id="ARBA00022825"/>
    </source>
</evidence>
<reference evidence="8 9" key="1">
    <citation type="journal article" date="2014" name="Genome Announc.">
        <title>Genome Sequence and Methylome of Soil Bacterium Gemmatirosa kalamazoonensis KBS708T, a Member of the Rarely Cultivated Gemmatimonadetes Phylum.</title>
        <authorList>
            <person name="Debruyn J.M."/>
            <person name="Radosevich M."/>
            <person name="Wommack K.E."/>
            <person name="Polson S.W."/>
            <person name="Hauser L.J."/>
            <person name="Fawaz M.N."/>
            <person name="Korlach J."/>
            <person name="Tsai Y.C."/>
        </authorList>
    </citation>
    <scope>NUCLEOTIDE SEQUENCE [LARGE SCALE GENOMIC DNA]</scope>
    <source>
        <strain evidence="8 9">KBS708</strain>
    </source>
</reference>
<feature type="compositionally biased region" description="Basic and acidic residues" evidence="6">
    <location>
        <begin position="366"/>
        <end position="380"/>
    </location>
</feature>
<dbReference type="Gene3D" id="3.30.750.44">
    <property type="match status" value="1"/>
</dbReference>
<comment type="similarity">
    <text evidence="1 5">Belongs to the peptidase S41A family.</text>
</comment>
<dbReference type="OrthoDB" id="9812068at2"/>
<dbReference type="InterPro" id="IPR029045">
    <property type="entry name" value="ClpP/crotonase-like_dom_sf"/>
</dbReference>
<dbReference type="CDD" id="cd06782">
    <property type="entry name" value="cpPDZ_CPP-like"/>
    <property type="match status" value="1"/>
</dbReference>
<dbReference type="AlphaFoldDB" id="W0RJ71"/>
<name>W0RJ71_9BACT</name>
<dbReference type="FunCoup" id="W0RJ71">
    <property type="interactions" value="445"/>
</dbReference>
<feature type="domain" description="PDZ" evidence="7">
    <location>
        <begin position="86"/>
        <end position="157"/>
    </location>
</feature>
<dbReference type="InterPro" id="IPR001478">
    <property type="entry name" value="PDZ"/>
</dbReference>
<dbReference type="Gene3D" id="2.30.42.10">
    <property type="match status" value="1"/>
</dbReference>
<dbReference type="eggNOG" id="COG0793">
    <property type="taxonomic scope" value="Bacteria"/>
</dbReference>
<dbReference type="PROSITE" id="PS50106">
    <property type="entry name" value="PDZ"/>
    <property type="match status" value="1"/>
</dbReference>